<dbReference type="InterPro" id="IPR036412">
    <property type="entry name" value="HAD-like_sf"/>
</dbReference>
<organism evidence="5">
    <name type="scientific">Roseihalotalea indica</name>
    <dbReference type="NCBI Taxonomy" id="2867963"/>
    <lineage>
        <taxon>Bacteria</taxon>
        <taxon>Pseudomonadati</taxon>
        <taxon>Bacteroidota</taxon>
        <taxon>Cytophagia</taxon>
        <taxon>Cytophagales</taxon>
        <taxon>Catalimonadaceae</taxon>
        <taxon>Roseihalotalea</taxon>
    </lineage>
</organism>
<dbReference type="Pfam" id="PF13419">
    <property type="entry name" value="HAD_2"/>
    <property type="match status" value="1"/>
</dbReference>
<dbReference type="Gene3D" id="1.10.150.240">
    <property type="entry name" value="Putative phosphatase, domain 2"/>
    <property type="match status" value="1"/>
</dbReference>
<dbReference type="SFLD" id="SFLDG01129">
    <property type="entry name" value="C1.5:_HAD__Beta-PGM__Phosphata"/>
    <property type="match status" value="1"/>
</dbReference>
<evidence type="ECO:0000256" key="2">
    <source>
        <dbReference type="ARBA" id="ARBA00006171"/>
    </source>
</evidence>
<comment type="cofactor">
    <cofactor evidence="1">
        <name>Mg(2+)</name>
        <dbReference type="ChEBI" id="CHEBI:18420"/>
    </cofactor>
</comment>
<dbReference type="InterPro" id="IPR023214">
    <property type="entry name" value="HAD_sf"/>
</dbReference>
<name>A0AA49JCW6_9BACT</name>
<comment type="similarity">
    <text evidence="2">Belongs to the HAD-like hydrolase superfamily. CbbY/CbbZ/Gph/YieH family.</text>
</comment>
<dbReference type="InterPro" id="IPR051600">
    <property type="entry name" value="Beta-PGM-like"/>
</dbReference>
<dbReference type="SUPFAM" id="SSF56784">
    <property type="entry name" value="HAD-like"/>
    <property type="match status" value="1"/>
</dbReference>
<dbReference type="GO" id="GO:0016787">
    <property type="term" value="F:hydrolase activity"/>
    <property type="evidence" value="ECO:0007669"/>
    <property type="project" value="UniProtKB-KW"/>
</dbReference>
<dbReference type="InterPro" id="IPR023198">
    <property type="entry name" value="PGP-like_dom2"/>
</dbReference>
<protein>
    <submittedName>
        <fullName evidence="5">HAD family hydrolase</fullName>
    </submittedName>
</protein>
<reference evidence="5" key="2">
    <citation type="journal article" date="2024" name="Antonie Van Leeuwenhoek">
        <title>Roseihalotalea indica gen. nov., sp. nov., a halophilic Bacteroidetes from mesopelagic Southwest Indian Ocean with higher carbohydrate metabolic potential.</title>
        <authorList>
            <person name="Chen B."/>
            <person name="Zhang M."/>
            <person name="Lin D."/>
            <person name="Ye J."/>
            <person name="Tang K."/>
        </authorList>
    </citation>
    <scope>NUCLEOTIDE SEQUENCE</scope>
    <source>
        <strain evidence="5">TK19036</strain>
    </source>
</reference>
<dbReference type="InterPro" id="IPR006439">
    <property type="entry name" value="HAD-SF_hydro_IA"/>
</dbReference>
<dbReference type="NCBIfam" id="TIGR01509">
    <property type="entry name" value="HAD-SF-IA-v3"/>
    <property type="match status" value="1"/>
</dbReference>
<dbReference type="CDD" id="cd07526">
    <property type="entry name" value="HAD_BPGM_like"/>
    <property type="match status" value="1"/>
</dbReference>
<evidence type="ECO:0000256" key="4">
    <source>
        <dbReference type="ARBA" id="ARBA00022842"/>
    </source>
</evidence>
<dbReference type="PANTHER" id="PTHR46193">
    <property type="entry name" value="6-PHOSPHOGLUCONATE PHOSPHATASE"/>
    <property type="match status" value="1"/>
</dbReference>
<accession>A0AA49JCW6</accession>
<gene>
    <name evidence="5" type="ORF">K4G66_22675</name>
</gene>
<dbReference type="SFLD" id="SFLDS00003">
    <property type="entry name" value="Haloacid_Dehalogenase"/>
    <property type="match status" value="1"/>
</dbReference>
<evidence type="ECO:0000256" key="1">
    <source>
        <dbReference type="ARBA" id="ARBA00001946"/>
    </source>
</evidence>
<evidence type="ECO:0000313" key="5">
    <source>
        <dbReference type="EMBL" id="WKN35186.1"/>
    </source>
</evidence>
<keyword evidence="5" id="KW-0378">Hydrolase</keyword>
<evidence type="ECO:0000256" key="3">
    <source>
        <dbReference type="ARBA" id="ARBA00022723"/>
    </source>
</evidence>
<dbReference type="SFLD" id="SFLDG01135">
    <property type="entry name" value="C1.5.6:_HAD__Beta-PGM__Phospha"/>
    <property type="match status" value="1"/>
</dbReference>
<dbReference type="AlphaFoldDB" id="A0AA49JCW6"/>
<dbReference type="Gene3D" id="3.40.50.1000">
    <property type="entry name" value="HAD superfamily/HAD-like"/>
    <property type="match status" value="1"/>
</dbReference>
<dbReference type="PRINTS" id="PR00413">
    <property type="entry name" value="HADHALOGNASE"/>
</dbReference>
<dbReference type="PANTHER" id="PTHR46193:SF10">
    <property type="entry name" value="6-PHOSPHOGLUCONATE PHOSPHATASE"/>
    <property type="match status" value="1"/>
</dbReference>
<dbReference type="GO" id="GO:0046872">
    <property type="term" value="F:metal ion binding"/>
    <property type="evidence" value="ECO:0007669"/>
    <property type="project" value="UniProtKB-KW"/>
</dbReference>
<keyword evidence="4" id="KW-0460">Magnesium</keyword>
<proteinExistence type="inferred from homology"/>
<reference evidence="5" key="1">
    <citation type="journal article" date="2023" name="Comput. Struct. Biotechnol. J.">
        <title>Discovery of a novel marine Bacteroidetes with a rich repertoire of carbohydrate-active enzymes.</title>
        <authorList>
            <person name="Chen B."/>
            <person name="Liu G."/>
            <person name="Chen Q."/>
            <person name="Wang H."/>
            <person name="Liu L."/>
            <person name="Tang K."/>
        </authorList>
    </citation>
    <scope>NUCLEOTIDE SEQUENCE</scope>
    <source>
        <strain evidence="5">TK19036</strain>
    </source>
</reference>
<dbReference type="InterPro" id="IPR041492">
    <property type="entry name" value="HAD_2"/>
</dbReference>
<keyword evidence="3" id="KW-0479">Metal-binding</keyword>
<sequence length="228" mass="24870">MEKPTQPIQAVIFDCDGVLVDSEILASQVSLRMLEPYGFKMSPPEYAKAFAGKVEQDILSLIQQNYQIELPDDFLSKLRLEIEHALDHDLQPIPGVKETIGEIPVTKAVVSNSRLARVISSLKLAGLTEAFGKKIFSAEMVEHPKPAPDVYLLAASELGVDPAQCLVVEDSQSGVMAAHRAGMQVIGFLAASHIPEGHDQTVRKEGAFATASSMKELGQMLQKIFEEN</sequence>
<dbReference type="EMBL" id="CP120682">
    <property type="protein sequence ID" value="WKN35186.1"/>
    <property type="molecule type" value="Genomic_DNA"/>
</dbReference>